<dbReference type="PANTHER" id="PTHR21389:SF0">
    <property type="entry name" value="ETOPOSIDE-INDUCED PROTEIN 2.4 HOMOLOG"/>
    <property type="match status" value="1"/>
</dbReference>
<reference evidence="7" key="1">
    <citation type="submission" date="2011-05" db="EMBL/GenBank/DDBJ databases">
        <authorList>
            <person name="Richards S.R."/>
            <person name="Qu J."/>
            <person name="Jiang H."/>
            <person name="Jhangiani S.N."/>
            <person name="Agravi P."/>
            <person name="Goodspeed R."/>
            <person name="Gross S."/>
            <person name="Mandapat C."/>
            <person name="Jackson L."/>
            <person name="Mathew T."/>
            <person name="Pu L."/>
            <person name="Thornton R."/>
            <person name="Saada N."/>
            <person name="Wilczek-Boney K.B."/>
            <person name="Lee S."/>
            <person name="Kovar C."/>
            <person name="Wu Y."/>
            <person name="Scherer S.E."/>
            <person name="Worley K.C."/>
            <person name="Muzny D.M."/>
            <person name="Gibbs R."/>
        </authorList>
    </citation>
    <scope>NUCLEOTIDE SEQUENCE</scope>
    <source>
        <strain evidence="7">Brora</strain>
    </source>
</reference>
<feature type="transmembrane region" description="Helical" evidence="5">
    <location>
        <begin position="62"/>
        <end position="89"/>
    </location>
</feature>
<dbReference type="EnsemblMetazoa" id="SMAR004434-RA">
    <property type="protein sequence ID" value="SMAR004434-PA"/>
    <property type="gene ID" value="SMAR004434"/>
</dbReference>
<dbReference type="PANTHER" id="PTHR21389">
    <property type="entry name" value="P53 INDUCED PROTEIN"/>
    <property type="match status" value="1"/>
</dbReference>
<dbReference type="PhylomeDB" id="T1ITI5"/>
<keyword evidence="3 5" id="KW-1133">Transmembrane helix</keyword>
<protein>
    <submittedName>
        <fullName evidence="6">Uncharacterized protein</fullName>
    </submittedName>
</protein>
<reference evidence="6" key="2">
    <citation type="submission" date="2015-02" db="UniProtKB">
        <authorList>
            <consortium name="EnsemblMetazoa"/>
        </authorList>
    </citation>
    <scope>IDENTIFICATION</scope>
</reference>
<dbReference type="STRING" id="126957.T1ITI5"/>
<evidence type="ECO:0000256" key="5">
    <source>
        <dbReference type="SAM" id="Phobius"/>
    </source>
</evidence>
<keyword evidence="4 5" id="KW-0472">Membrane</keyword>
<dbReference type="GO" id="GO:0016236">
    <property type="term" value="P:macroautophagy"/>
    <property type="evidence" value="ECO:0007669"/>
    <property type="project" value="TreeGrafter"/>
</dbReference>
<keyword evidence="7" id="KW-1185">Reference proteome</keyword>
<dbReference type="GO" id="GO:0005783">
    <property type="term" value="C:endoplasmic reticulum"/>
    <property type="evidence" value="ECO:0007669"/>
    <property type="project" value="TreeGrafter"/>
</dbReference>
<evidence type="ECO:0000256" key="4">
    <source>
        <dbReference type="ARBA" id="ARBA00023136"/>
    </source>
</evidence>
<dbReference type="Proteomes" id="UP000014500">
    <property type="component" value="Unassembled WGS sequence"/>
</dbReference>
<dbReference type="GO" id="GO:0016020">
    <property type="term" value="C:membrane"/>
    <property type="evidence" value="ECO:0007669"/>
    <property type="project" value="UniProtKB-SubCell"/>
</dbReference>
<evidence type="ECO:0000256" key="3">
    <source>
        <dbReference type="ARBA" id="ARBA00022989"/>
    </source>
</evidence>
<evidence type="ECO:0000313" key="7">
    <source>
        <dbReference type="Proteomes" id="UP000014500"/>
    </source>
</evidence>
<comment type="subcellular location">
    <subcellularLocation>
        <location evidence="1">Membrane</location>
        <topology evidence="1">Multi-pass membrane protein</topology>
    </subcellularLocation>
</comment>
<dbReference type="AlphaFoldDB" id="T1ITI5"/>
<dbReference type="eggNOG" id="KOG3966">
    <property type="taxonomic scope" value="Eukaryota"/>
</dbReference>
<dbReference type="HOGENOM" id="CLU_1505331_0_0_1"/>
<name>T1ITI5_STRMM</name>
<keyword evidence="2 5" id="KW-0812">Transmembrane</keyword>
<dbReference type="OMA" id="WLWLEFF"/>
<proteinExistence type="predicted"/>
<evidence type="ECO:0000256" key="2">
    <source>
        <dbReference type="ARBA" id="ARBA00022692"/>
    </source>
</evidence>
<dbReference type="EMBL" id="JH431485">
    <property type="status" value="NOT_ANNOTATED_CDS"/>
    <property type="molecule type" value="Genomic_DNA"/>
</dbReference>
<sequence length="179" mass="20566">MEQTKLIIKSVAVGIRDSAWGIVKLFQLAKPSVTEKCKPQQKSSSSLNRSARKKKSEEESKFLWHILWCFGLNGVVFWCSIELFNRFVVPGFQSMIEYTLDSGSTANFIWSWLSPCLKLLFSCAWEVPMFFISKIINCLLFQDIAEFAFRQGGGRRSHISSISKFVADFFFSIIVQTFF</sequence>
<accession>T1ITI5</accession>
<evidence type="ECO:0000313" key="6">
    <source>
        <dbReference type="EnsemblMetazoa" id="SMAR004434-PA"/>
    </source>
</evidence>
<evidence type="ECO:0000256" key="1">
    <source>
        <dbReference type="ARBA" id="ARBA00004141"/>
    </source>
</evidence>
<organism evidence="6 7">
    <name type="scientific">Strigamia maritima</name>
    <name type="common">European centipede</name>
    <name type="synonym">Geophilus maritimus</name>
    <dbReference type="NCBI Taxonomy" id="126957"/>
    <lineage>
        <taxon>Eukaryota</taxon>
        <taxon>Metazoa</taxon>
        <taxon>Ecdysozoa</taxon>
        <taxon>Arthropoda</taxon>
        <taxon>Myriapoda</taxon>
        <taxon>Chilopoda</taxon>
        <taxon>Pleurostigmophora</taxon>
        <taxon>Geophilomorpha</taxon>
        <taxon>Linotaeniidae</taxon>
        <taxon>Strigamia</taxon>
    </lineage>
</organism>